<feature type="domain" description="WSC" evidence="14">
    <location>
        <begin position="334"/>
        <end position="430"/>
    </location>
</feature>
<evidence type="ECO:0000259" key="13">
    <source>
        <dbReference type="PROSITE" id="PS50011"/>
    </source>
</evidence>
<feature type="domain" description="WSC" evidence="14">
    <location>
        <begin position="235"/>
        <end position="326"/>
    </location>
</feature>
<evidence type="ECO:0000256" key="1">
    <source>
        <dbReference type="ARBA" id="ARBA00008718"/>
    </source>
</evidence>
<dbReference type="Pfam" id="PF01822">
    <property type="entry name" value="WSC"/>
    <property type="match status" value="5"/>
</dbReference>
<accession>A0A8B8F6I6</accession>
<dbReference type="InterPro" id="IPR017441">
    <property type="entry name" value="Protein_kinase_ATP_BS"/>
</dbReference>
<dbReference type="InterPro" id="IPR008271">
    <property type="entry name" value="Ser/Thr_kinase_AS"/>
</dbReference>
<evidence type="ECO:0000256" key="4">
    <source>
        <dbReference type="ARBA" id="ARBA00022679"/>
    </source>
</evidence>
<evidence type="ECO:0000313" key="16">
    <source>
        <dbReference type="RefSeq" id="XP_025406120.1"/>
    </source>
</evidence>
<feature type="chain" id="PRO_5034449713" description="non-specific serine/threonine protein kinase" evidence="12">
    <location>
        <begin position="30"/>
        <end position="1166"/>
    </location>
</feature>
<evidence type="ECO:0000256" key="9">
    <source>
        <dbReference type="ARBA" id="ARBA00048679"/>
    </source>
</evidence>
<dbReference type="GO" id="GO:0005524">
    <property type="term" value="F:ATP binding"/>
    <property type="evidence" value="ECO:0007669"/>
    <property type="project" value="UniProtKB-UniRule"/>
</dbReference>
<dbReference type="Gene3D" id="1.10.510.10">
    <property type="entry name" value="Transferase(Phosphotransferase) domain 1"/>
    <property type="match status" value="1"/>
</dbReference>
<dbReference type="PANTHER" id="PTHR27001:SF939">
    <property type="entry name" value="INTERLEUKIN 1 RECEPTOR ASSOCIATED KINASE 1"/>
    <property type="match status" value="1"/>
</dbReference>
<dbReference type="Pfam" id="PF00069">
    <property type="entry name" value="Pkinase"/>
    <property type="match status" value="1"/>
</dbReference>
<evidence type="ECO:0000256" key="5">
    <source>
        <dbReference type="ARBA" id="ARBA00022741"/>
    </source>
</evidence>
<feature type="binding site" evidence="10">
    <location>
        <position position="815"/>
    </location>
    <ligand>
        <name>ATP</name>
        <dbReference type="ChEBI" id="CHEBI:30616"/>
    </ligand>
</feature>
<name>A0A8B8F6I6_9HEMI</name>
<keyword evidence="11" id="KW-1133">Transmembrane helix</keyword>
<dbReference type="InterPro" id="IPR000719">
    <property type="entry name" value="Prot_kinase_dom"/>
</dbReference>
<protein>
    <recommendedName>
        <fullName evidence="2">non-specific serine/threonine protein kinase</fullName>
        <ecNumber evidence="2">2.7.11.1</ecNumber>
    </recommendedName>
</protein>
<keyword evidence="6" id="KW-0418">Kinase</keyword>
<feature type="domain" description="Protein kinase" evidence="13">
    <location>
        <begin position="788"/>
        <end position="1072"/>
    </location>
</feature>
<dbReference type="InterPro" id="IPR011009">
    <property type="entry name" value="Kinase-like_dom_sf"/>
</dbReference>
<comment type="catalytic activity">
    <reaction evidence="8">
        <text>L-threonyl-[protein] + ATP = O-phospho-L-threonyl-[protein] + ADP + H(+)</text>
        <dbReference type="Rhea" id="RHEA:46608"/>
        <dbReference type="Rhea" id="RHEA-COMP:11060"/>
        <dbReference type="Rhea" id="RHEA-COMP:11605"/>
        <dbReference type="ChEBI" id="CHEBI:15378"/>
        <dbReference type="ChEBI" id="CHEBI:30013"/>
        <dbReference type="ChEBI" id="CHEBI:30616"/>
        <dbReference type="ChEBI" id="CHEBI:61977"/>
        <dbReference type="ChEBI" id="CHEBI:456216"/>
        <dbReference type="EC" id="2.7.11.1"/>
    </reaction>
</comment>
<dbReference type="PROSITE" id="PS00107">
    <property type="entry name" value="PROTEIN_KINASE_ATP"/>
    <property type="match status" value="1"/>
</dbReference>
<comment type="similarity">
    <text evidence="1">Belongs to the protein kinase superfamily. TKL Ser/Thr protein kinase family. Pelle subfamily.</text>
</comment>
<evidence type="ECO:0000256" key="6">
    <source>
        <dbReference type="ARBA" id="ARBA00022777"/>
    </source>
</evidence>
<evidence type="ECO:0000256" key="8">
    <source>
        <dbReference type="ARBA" id="ARBA00047899"/>
    </source>
</evidence>
<dbReference type="AlphaFoldDB" id="A0A8B8F6I6"/>
<keyword evidence="15" id="KW-1185">Reference proteome</keyword>
<dbReference type="Proteomes" id="UP000694846">
    <property type="component" value="Unplaced"/>
</dbReference>
<dbReference type="EC" id="2.7.11.1" evidence="2"/>
<dbReference type="GO" id="GO:0004674">
    <property type="term" value="F:protein serine/threonine kinase activity"/>
    <property type="evidence" value="ECO:0007669"/>
    <property type="project" value="UniProtKB-KW"/>
</dbReference>
<feature type="signal peptide" evidence="12">
    <location>
        <begin position="1"/>
        <end position="29"/>
    </location>
</feature>
<comment type="catalytic activity">
    <reaction evidence="9">
        <text>L-seryl-[protein] + ATP = O-phospho-L-seryl-[protein] + ADP + H(+)</text>
        <dbReference type="Rhea" id="RHEA:17989"/>
        <dbReference type="Rhea" id="RHEA-COMP:9863"/>
        <dbReference type="Rhea" id="RHEA-COMP:11604"/>
        <dbReference type="ChEBI" id="CHEBI:15378"/>
        <dbReference type="ChEBI" id="CHEBI:29999"/>
        <dbReference type="ChEBI" id="CHEBI:30616"/>
        <dbReference type="ChEBI" id="CHEBI:83421"/>
        <dbReference type="ChEBI" id="CHEBI:456216"/>
        <dbReference type="EC" id="2.7.11.1"/>
    </reaction>
</comment>
<keyword evidence="11" id="KW-0472">Membrane</keyword>
<evidence type="ECO:0000256" key="3">
    <source>
        <dbReference type="ARBA" id="ARBA00022527"/>
    </source>
</evidence>
<dbReference type="GeneID" id="112680294"/>
<dbReference type="FunFam" id="1.10.510.10:FF:000754">
    <property type="entry name" value="Interleukin-1 receptor-associated kinase"/>
    <property type="match status" value="1"/>
</dbReference>
<dbReference type="PANTHER" id="PTHR27001">
    <property type="entry name" value="OS01G0253100 PROTEIN"/>
    <property type="match status" value="1"/>
</dbReference>
<feature type="domain" description="WSC" evidence="14">
    <location>
        <begin position="129"/>
        <end position="229"/>
    </location>
</feature>
<evidence type="ECO:0000256" key="10">
    <source>
        <dbReference type="PROSITE-ProRule" id="PRU10141"/>
    </source>
</evidence>
<dbReference type="PROSITE" id="PS50011">
    <property type="entry name" value="PROTEIN_KINASE_DOM"/>
    <property type="match status" value="1"/>
</dbReference>
<dbReference type="InterPro" id="IPR032675">
    <property type="entry name" value="LRR_dom_sf"/>
</dbReference>
<feature type="transmembrane region" description="Helical" evidence="11">
    <location>
        <begin position="715"/>
        <end position="737"/>
    </location>
</feature>
<keyword evidence="4" id="KW-0808">Transferase</keyword>
<keyword evidence="7 10" id="KW-0067">ATP-binding</keyword>
<feature type="domain" description="WSC" evidence="14">
    <location>
        <begin position="438"/>
        <end position="540"/>
    </location>
</feature>
<gene>
    <name evidence="16" type="primary">LOC112680294</name>
</gene>
<keyword evidence="3" id="KW-0723">Serine/threonine-protein kinase</keyword>
<dbReference type="SMART" id="SM00321">
    <property type="entry name" value="WSC"/>
    <property type="match status" value="5"/>
</dbReference>
<dbReference type="Gene3D" id="3.30.200.20">
    <property type="entry name" value="Phosphorylase Kinase, domain 1"/>
    <property type="match status" value="1"/>
</dbReference>
<dbReference type="PROSITE" id="PS00108">
    <property type="entry name" value="PROTEIN_KINASE_ST"/>
    <property type="match status" value="1"/>
</dbReference>
<proteinExistence type="inferred from homology"/>
<evidence type="ECO:0000256" key="12">
    <source>
        <dbReference type="SAM" id="SignalP"/>
    </source>
</evidence>
<keyword evidence="5 10" id="KW-0547">Nucleotide-binding</keyword>
<dbReference type="OrthoDB" id="6618094at2759"/>
<evidence type="ECO:0000256" key="7">
    <source>
        <dbReference type="ARBA" id="ARBA00022840"/>
    </source>
</evidence>
<dbReference type="SUPFAM" id="SSF56112">
    <property type="entry name" value="Protein kinase-like (PK-like)"/>
    <property type="match status" value="1"/>
</dbReference>
<dbReference type="SMART" id="SM00220">
    <property type="entry name" value="S_TKc"/>
    <property type="match status" value="1"/>
</dbReference>
<evidence type="ECO:0000256" key="11">
    <source>
        <dbReference type="SAM" id="Phobius"/>
    </source>
</evidence>
<keyword evidence="11" id="KW-0812">Transmembrane</keyword>
<dbReference type="RefSeq" id="XP_025406120.1">
    <property type="nucleotide sequence ID" value="XM_025550335.1"/>
</dbReference>
<keyword evidence="12" id="KW-0732">Signal</keyword>
<dbReference type="InterPro" id="IPR002889">
    <property type="entry name" value="WSC_carb-bd"/>
</dbReference>
<organism evidence="15 16">
    <name type="scientific">Sipha flava</name>
    <name type="common">yellow sugarcane aphid</name>
    <dbReference type="NCBI Taxonomy" id="143950"/>
    <lineage>
        <taxon>Eukaryota</taxon>
        <taxon>Metazoa</taxon>
        <taxon>Ecdysozoa</taxon>
        <taxon>Arthropoda</taxon>
        <taxon>Hexapoda</taxon>
        <taxon>Insecta</taxon>
        <taxon>Pterygota</taxon>
        <taxon>Neoptera</taxon>
        <taxon>Paraneoptera</taxon>
        <taxon>Hemiptera</taxon>
        <taxon>Sternorrhyncha</taxon>
        <taxon>Aphidomorpha</taxon>
        <taxon>Aphidoidea</taxon>
        <taxon>Aphididae</taxon>
        <taxon>Sipha</taxon>
    </lineage>
</organism>
<dbReference type="PROSITE" id="PS51212">
    <property type="entry name" value="WSC"/>
    <property type="match status" value="5"/>
</dbReference>
<feature type="domain" description="WSC" evidence="14">
    <location>
        <begin position="32"/>
        <end position="122"/>
    </location>
</feature>
<evidence type="ECO:0000259" key="14">
    <source>
        <dbReference type="PROSITE" id="PS51212"/>
    </source>
</evidence>
<reference evidence="16" key="1">
    <citation type="submission" date="2025-08" db="UniProtKB">
        <authorList>
            <consortium name="RefSeq"/>
        </authorList>
    </citation>
    <scope>IDENTIFICATION</scope>
    <source>
        <tissue evidence="16">Whole body</tissue>
    </source>
</reference>
<sequence length="1166" mass="131456">MVFERLINRLPWIHLAVLQCLYLAPIGSAASSPQYLGCFLNEDLSVSNGVKVTSQTPETCSNDCLALNYTYAEFNESSCRCTHNYMSKLMKSFDADCDSSCAGISSARCDRTHFKMFKTRNTSEESYPQAIYLGCYGEKMGDEKNRLLKFPHERYEDNTPQKCSEECFKIGFLYSGTTNGEKLGTACWCGNQYPSRRFKINDAKCNVPCSGDKTKKCGGLWRLSVYSTGIVDYPLGQPVGCFNLVDFKLPGKNINTLKENIDPHRCFYICNERQYKYAAVSEDYCECSHEKPGISEQKNREECKKCEGDESEYCGGSSSISVYENDWIGTGNLSEKLFGCFRNSWMYPVMEGWNITFPRWLTSELCVSSCYNRGYSYAALASQTECVCSFVSPSLEARADAYHCDATCPGGSTSDHKCGGRGHYNVFTTGLITSRVAGDNYMGCYVESAASVGAKPAGNDDGITVRIHFPYVNTPKICSKHCYRNGYRYYGLSYRETCWCANAPPSYDLKVRDDECSAQCPGDANKYCGGVMRTAVFQLGIIADRIENCSTICECYFLPTENATTIQCSNKNLTTAPTIFPVFENKSSLFVHLILSDNLFKVQPDLTSYRITLLDISGNGLTTLDANLLPKSLKVLYVDNNKLTLLNDKVIRLLPSLDTITLSKNPWQCECFLRTVIIEHRSKIEDLRKITCTSSTKPIILIDEYSLCKKWKIDYFYFVIIMGFVLFICFLSVYFNLHEIFWSYVRNNRWNSCNRTVSTETCSYRRNSSEVYMQRIQYDELAVATENWDQNRVLGRGGFGVVYKGNWRHTDVAIKRLKSEGIAERVVNMHTLGDEILNPSKEIMYLNAVKHDNVLPMYGFCFHATGSCLIYQYMANGSLEDRLQLKNGTKPLSWSRRANIALGTARGLQFLHNMEIPLIHGDIKSANILLDSNFEARIGDFGLARTGPMEETNKEPVGFNVSRVCGTKPYLPDDFCQSKIMSTKVDTFSFGVVMFEIATGLKAFNRFKNYNYLMDFVNNYTSSLIDIADKTAGEDFYHVSVALISLGKTCVVEIAKNRPEMVVVYMKLKNIVSNTGLQQTTTLGNDNFTSNSQIAEKSQTIDMDLMKLDGKKAALLAPLNEIPSISRLYSSSTCEINPRKSITTEQKTDTNEISVCLNSFIYNKFI</sequence>
<dbReference type="GO" id="GO:0005886">
    <property type="term" value="C:plasma membrane"/>
    <property type="evidence" value="ECO:0007669"/>
    <property type="project" value="TreeGrafter"/>
</dbReference>
<evidence type="ECO:0000313" key="15">
    <source>
        <dbReference type="Proteomes" id="UP000694846"/>
    </source>
</evidence>
<dbReference type="Gene3D" id="3.80.10.10">
    <property type="entry name" value="Ribonuclease Inhibitor"/>
    <property type="match status" value="1"/>
</dbReference>
<dbReference type="SUPFAM" id="SSF52058">
    <property type="entry name" value="L domain-like"/>
    <property type="match status" value="1"/>
</dbReference>
<evidence type="ECO:0000256" key="2">
    <source>
        <dbReference type="ARBA" id="ARBA00012513"/>
    </source>
</evidence>